<dbReference type="Gene3D" id="3.30.390.10">
    <property type="entry name" value="Enolase-like, N-terminal domain"/>
    <property type="match status" value="1"/>
</dbReference>
<dbReference type="Proteomes" id="UP000195569">
    <property type="component" value="Unassembled WGS sequence"/>
</dbReference>
<dbReference type="UniPathway" id="UPA00109">
    <property type="reaction ID" value="UER00187"/>
</dbReference>
<comment type="caution">
    <text evidence="13">The sequence shown here is derived from an EMBL/GenBank/DDBJ whole genome shotgun (WGS) entry which is preliminary data.</text>
</comment>
<evidence type="ECO:0000313" key="14">
    <source>
        <dbReference type="Proteomes" id="UP000195569"/>
    </source>
</evidence>
<sequence>MKISSIECAAVLDSNGRGAVEICLGFERNHLRGSAIAPRGSTTGDFEATFFEDERRSGLESARPAIESASLLLPSALIGREFRTLKEFDAALREIDSSPRFRKLGGNVAIAASLAFAKGLAASRRIPLYRTLTDDEITHLPLPMFNIIDGASIEGSGIGGVEFLLIPENGLDVPRAVQMGIDVRNAMRSLLARQGIVAGDSPQGALLLASADCEFPLALILEAASGAGYSVGTDFTLGLDLAASDYFDGDGRYTYPWPALDNGNEGASGENLDALCDEYSRLISAFHISFIEDGFAERDVRGWRSFQKHRGQARMVADDLCASNSWRIDSACTEGLIQGVLVKPNQVGTLTGAMEALAMGKGHGLLTVVSQRSGENDDDSITHLALAGRADYLKFGGPARMDRIIKLNSLLRFARGAALLS</sequence>
<dbReference type="OrthoDB" id="2059543at2"/>
<evidence type="ECO:0000259" key="11">
    <source>
        <dbReference type="SMART" id="SM01192"/>
    </source>
</evidence>
<dbReference type="InterPro" id="IPR020811">
    <property type="entry name" value="Enolase_N"/>
</dbReference>
<reference evidence="13" key="1">
    <citation type="submission" date="2016-12" db="EMBL/GenBank/DDBJ databases">
        <authorList>
            <person name="Moulin L."/>
        </authorList>
    </citation>
    <scope>NUCLEOTIDE SEQUENCE [LARGE SCALE GENOMIC DNA]</scope>
    <source>
        <strain evidence="13">STM 7183</strain>
    </source>
</reference>
<evidence type="ECO:0000313" key="13">
    <source>
        <dbReference type="EMBL" id="SIT48172.1"/>
    </source>
</evidence>
<keyword evidence="14" id="KW-1185">Reference proteome</keyword>
<dbReference type="EMBL" id="CYGY02000063">
    <property type="protein sequence ID" value="SIT48172.1"/>
    <property type="molecule type" value="Genomic_DNA"/>
</dbReference>
<dbReference type="GO" id="GO:0000015">
    <property type="term" value="C:phosphopyruvate hydratase complex"/>
    <property type="evidence" value="ECO:0007669"/>
    <property type="project" value="InterPro"/>
</dbReference>
<comment type="pathway">
    <text evidence="1">Carbohydrate degradation; glycolysis; pyruvate from D-glyceraldehyde 3-phosphate: step 4/5.</text>
</comment>
<dbReference type="InterPro" id="IPR029017">
    <property type="entry name" value="Enolase-like_N"/>
</dbReference>
<keyword evidence="8 13" id="KW-0456">Lyase</keyword>
<dbReference type="PIRSF" id="PIRSF001400">
    <property type="entry name" value="Enolase"/>
    <property type="match status" value="1"/>
</dbReference>
<evidence type="ECO:0000259" key="12">
    <source>
        <dbReference type="SMART" id="SM01193"/>
    </source>
</evidence>
<dbReference type="InterPro" id="IPR020809">
    <property type="entry name" value="Enolase_CS"/>
</dbReference>
<feature type="domain" description="Enolase C-terminal TIM barrel" evidence="11">
    <location>
        <begin position="137"/>
        <end position="421"/>
    </location>
</feature>
<feature type="binding site" evidence="10">
    <location>
        <position position="292"/>
    </location>
    <ligand>
        <name>Mg(2+)</name>
        <dbReference type="ChEBI" id="CHEBI:18420"/>
    </ligand>
</feature>
<evidence type="ECO:0000256" key="6">
    <source>
        <dbReference type="ARBA" id="ARBA00022842"/>
    </source>
</evidence>
<dbReference type="SMART" id="SM01192">
    <property type="entry name" value="Enolase_C"/>
    <property type="match status" value="1"/>
</dbReference>
<dbReference type="GO" id="GO:0004634">
    <property type="term" value="F:phosphopyruvate hydratase activity"/>
    <property type="evidence" value="ECO:0007669"/>
    <property type="project" value="UniProtKB-EC"/>
</dbReference>
<dbReference type="Gene3D" id="3.20.20.120">
    <property type="entry name" value="Enolase-like C-terminal domain"/>
    <property type="match status" value="1"/>
</dbReference>
<dbReference type="PANTHER" id="PTHR11902">
    <property type="entry name" value="ENOLASE"/>
    <property type="match status" value="1"/>
</dbReference>
<evidence type="ECO:0000256" key="5">
    <source>
        <dbReference type="ARBA" id="ARBA00022525"/>
    </source>
</evidence>
<evidence type="ECO:0000256" key="9">
    <source>
        <dbReference type="ARBA" id="ARBA00045763"/>
    </source>
</evidence>
<keyword evidence="10" id="KW-0479">Metal-binding</keyword>
<dbReference type="PROSITE" id="PS00164">
    <property type="entry name" value="ENOLASE"/>
    <property type="match status" value="1"/>
</dbReference>
<dbReference type="InterPro" id="IPR036849">
    <property type="entry name" value="Enolase-like_C_sf"/>
</dbReference>
<feature type="binding site" evidence="10">
    <location>
        <position position="318"/>
    </location>
    <ligand>
        <name>Mg(2+)</name>
        <dbReference type="ChEBI" id="CHEBI:18420"/>
    </ligand>
</feature>
<proteinExistence type="inferred from homology"/>
<evidence type="ECO:0000256" key="1">
    <source>
        <dbReference type="ARBA" id="ARBA00005031"/>
    </source>
</evidence>
<comment type="similarity">
    <text evidence="2">Belongs to the enolase family.</text>
</comment>
<comment type="cofactor">
    <cofactor evidence="10">
        <name>Mg(2+)</name>
        <dbReference type="ChEBI" id="CHEBI:18420"/>
    </cofactor>
    <text evidence="10">Mg(2+) is required for catalysis and for stabilizing the dimer.</text>
</comment>
<dbReference type="SMART" id="SM01193">
    <property type="entry name" value="Enolase_N"/>
    <property type="match status" value="1"/>
</dbReference>
<dbReference type="Pfam" id="PF00113">
    <property type="entry name" value="Enolase_C"/>
    <property type="match status" value="1"/>
</dbReference>
<dbReference type="SUPFAM" id="SSF54826">
    <property type="entry name" value="Enolase N-terminal domain-like"/>
    <property type="match status" value="1"/>
</dbReference>
<dbReference type="InterPro" id="IPR020810">
    <property type="entry name" value="Enolase_C"/>
</dbReference>
<dbReference type="AlphaFoldDB" id="A0A1N7SLG8"/>
<dbReference type="InterPro" id="IPR000941">
    <property type="entry name" value="Enolase"/>
</dbReference>
<name>A0A1N7SLG8_9BURK</name>
<evidence type="ECO:0000256" key="3">
    <source>
        <dbReference type="ARBA" id="ARBA00012058"/>
    </source>
</evidence>
<gene>
    <name evidence="13" type="ORF">BN2476_630039</name>
</gene>
<dbReference type="Pfam" id="PF03952">
    <property type="entry name" value="Enolase_N"/>
    <property type="match status" value="1"/>
</dbReference>
<organism evidence="13 14">
    <name type="scientific">Paraburkholderia piptadeniae</name>
    <dbReference type="NCBI Taxonomy" id="1701573"/>
    <lineage>
        <taxon>Bacteria</taxon>
        <taxon>Pseudomonadati</taxon>
        <taxon>Pseudomonadota</taxon>
        <taxon>Betaproteobacteria</taxon>
        <taxon>Burkholderiales</taxon>
        <taxon>Burkholderiaceae</taxon>
        <taxon>Paraburkholderia</taxon>
    </lineage>
</organism>
<feature type="domain" description="Enolase N-terminal" evidence="12">
    <location>
        <begin position="3"/>
        <end position="132"/>
    </location>
</feature>
<evidence type="ECO:0000256" key="8">
    <source>
        <dbReference type="ARBA" id="ARBA00023239"/>
    </source>
</evidence>
<dbReference type="EC" id="4.2.1.11" evidence="3"/>
<dbReference type="PANTHER" id="PTHR11902:SF1">
    <property type="entry name" value="ENOLASE"/>
    <property type="match status" value="1"/>
</dbReference>
<keyword evidence="7" id="KW-0324">Glycolysis</keyword>
<accession>A0A1N7SLG8</accession>
<feature type="binding site" evidence="10">
    <location>
        <position position="240"/>
    </location>
    <ligand>
        <name>Mg(2+)</name>
        <dbReference type="ChEBI" id="CHEBI:18420"/>
    </ligand>
</feature>
<evidence type="ECO:0000256" key="2">
    <source>
        <dbReference type="ARBA" id="ARBA00009604"/>
    </source>
</evidence>
<dbReference type="PRINTS" id="PR00148">
    <property type="entry name" value="ENOLASE"/>
</dbReference>
<keyword evidence="5" id="KW-0964">Secreted</keyword>
<dbReference type="SUPFAM" id="SSF51604">
    <property type="entry name" value="Enolase C-terminal domain-like"/>
    <property type="match status" value="1"/>
</dbReference>
<evidence type="ECO:0000256" key="4">
    <source>
        <dbReference type="ARBA" id="ARBA00017068"/>
    </source>
</evidence>
<dbReference type="GO" id="GO:0000287">
    <property type="term" value="F:magnesium ion binding"/>
    <property type="evidence" value="ECO:0007669"/>
    <property type="project" value="InterPro"/>
</dbReference>
<keyword evidence="6 10" id="KW-0460">Magnesium</keyword>
<comment type="function">
    <text evidence="9">Catalyzes the reversible conversion of 2-phosphoglycerate (2-PG) into phosphoenolpyruvate (PEP). It is essential for the degradation of carbohydrates via glycolysis.</text>
</comment>
<protein>
    <recommendedName>
        <fullName evidence="4">Enolase</fullName>
        <ecNumber evidence="3">4.2.1.11</ecNumber>
    </recommendedName>
</protein>
<dbReference type="GO" id="GO:0006096">
    <property type="term" value="P:glycolytic process"/>
    <property type="evidence" value="ECO:0007669"/>
    <property type="project" value="UniProtKB-UniPathway"/>
</dbReference>
<evidence type="ECO:0000256" key="7">
    <source>
        <dbReference type="ARBA" id="ARBA00023152"/>
    </source>
</evidence>
<dbReference type="RefSeq" id="WP_087737883.1">
    <property type="nucleotide sequence ID" value="NZ_CYGY02000063.1"/>
</dbReference>
<evidence type="ECO:0000256" key="10">
    <source>
        <dbReference type="PIRSR" id="PIRSR001400-3"/>
    </source>
</evidence>